<gene>
    <name evidence="2" type="ORF">SAMN04488513_10432</name>
</gene>
<reference evidence="3" key="1">
    <citation type="submission" date="2016-11" db="EMBL/GenBank/DDBJ databases">
        <authorList>
            <person name="Varghese N."/>
            <person name="Submissions S."/>
        </authorList>
    </citation>
    <scope>NUCLEOTIDE SEQUENCE [LARGE SCALE GENOMIC DNA]</scope>
    <source>
        <strain evidence="3">DSM 19858</strain>
    </source>
</reference>
<sequence length="67" mass="7593">MKALASNICENCGRPMHHLYDFGTNKDGTINTEYCHSCYVRGKFVNHGKAVGRRPRKKVGKKREVAL</sequence>
<dbReference type="Proteomes" id="UP000184543">
    <property type="component" value="Unassembled WGS sequence"/>
</dbReference>
<dbReference type="Pfam" id="PF12674">
    <property type="entry name" value="Zn_ribbon_2"/>
    <property type="match status" value="1"/>
</dbReference>
<keyword evidence="3" id="KW-1185">Reference proteome</keyword>
<evidence type="ECO:0000313" key="3">
    <source>
        <dbReference type="Proteomes" id="UP000184543"/>
    </source>
</evidence>
<name>A0A1M6ILD6_9FLAO</name>
<dbReference type="STRING" id="192903.SAMN04488513_10432"/>
<protein>
    <submittedName>
        <fullName evidence="2">Putative zinc ribbon domain-containing protein</fullName>
    </submittedName>
</protein>
<accession>A0A1M6ILD6</accession>
<evidence type="ECO:0000313" key="2">
    <source>
        <dbReference type="EMBL" id="SHJ35238.1"/>
    </source>
</evidence>
<dbReference type="AlphaFoldDB" id="A0A1M6ILD6"/>
<organism evidence="2 3">
    <name type="scientific">Pseudozobellia thermophila</name>
    <dbReference type="NCBI Taxonomy" id="192903"/>
    <lineage>
        <taxon>Bacteria</taxon>
        <taxon>Pseudomonadati</taxon>
        <taxon>Bacteroidota</taxon>
        <taxon>Flavobacteriia</taxon>
        <taxon>Flavobacteriales</taxon>
        <taxon>Flavobacteriaceae</taxon>
        <taxon>Pseudozobellia</taxon>
    </lineage>
</organism>
<dbReference type="EMBL" id="FQYU01000004">
    <property type="protein sequence ID" value="SHJ35238.1"/>
    <property type="molecule type" value="Genomic_DNA"/>
</dbReference>
<proteinExistence type="predicted"/>
<feature type="domain" description="Putative zinc ribbon" evidence="1">
    <location>
        <begin position="8"/>
        <end position="46"/>
    </location>
</feature>
<dbReference type="InterPro" id="IPR025868">
    <property type="entry name" value="Zn_ribbon_dom_put"/>
</dbReference>
<evidence type="ECO:0000259" key="1">
    <source>
        <dbReference type="Pfam" id="PF12674"/>
    </source>
</evidence>